<dbReference type="GO" id="GO:0030436">
    <property type="term" value="P:asexual sporulation"/>
    <property type="evidence" value="ECO:0007669"/>
    <property type="project" value="UniProtKB-UniRule"/>
</dbReference>
<comment type="caution">
    <text evidence="3">The sequence shown here is derived from an EMBL/GenBank/DDBJ whole genome shotgun (WGS) entry which is preliminary data.</text>
</comment>
<dbReference type="EMBL" id="NUTL01000111">
    <property type="protein sequence ID" value="PHE90866.1"/>
    <property type="molecule type" value="Genomic_DNA"/>
</dbReference>
<comment type="similarity">
    <text evidence="1">Belongs to the Tlp family.</text>
</comment>
<evidence type="ECO:0000313" key="4">
    <source>
        <dbReference type="EMBL" id="PEM70605.1"/>
    </source>
</evidence>
<dbReference type="KEGG" id="bmyc:DJ92_582"/>
<accession>C3ANM3</accession>
<sequence length="74" mass="8567">MTEQYKANPDDRSDNVEKLQEMVQNTIDNFNEAKETAEVSNEKDRAAIEAKNQRRLESIDSLKSEIKDESEYDA</sequence>
<dbReference type="Proteomes" id="UP001248134">
    <property type="component" value="Unassembled WGS sequence"/>
</dbReference>
<accession>A0A1S9WX15</accession>
<comment type="induction">
    <text evidence="1">Expressed only in the forespore compartment of sporulating cells.</text>
</comment>
<proteinExistence type="evidence at transcript level"/>
<evidence type="ECO:0000313" key="8">
    <source>
        <dbReference type="Proteomes" id="UP000221918"/>
    </source>
</evidence>
<dbReference type="EMBL" id="NUDP01000033">
    <property type="protein sequence ID" value="PEM70605.1"/>
    <property type="molecule type" value="Genomic_DNA"/>
</dbReference>
<evidence type="ECO:0000313" key="5">
    <source>
        <dbReference type="EMBL" id="PHE90866.1"/>
    </source>
</evidence>
<evidence type="ECO:0000256" key="1">
    <source>
        <dbReference type="HAMAP-Rule" id="MF_01506"/>
    </source>
</evidence>
<evidence type="ECO:0000313" key="6">
    <source>
        <dbReference type="Proteomes" id="UP000195321"/>
    </source>
</evidence>
<dbReference type="Proteomes" id="UP000219775">
    <property type="component" value="Unassembled WGS sequence"/>
</dbReference>
<dbReference type="EMBL" id="VLYX01000005">
    <property type="protein sequence ID" value="MDR4325782.1"/>
    <property type="molecule type" value="Genomic_DNA"/>
</dbReference>
<dbReference type="Pfam" id="PF19824">
    <property type="entry name" value="Tlp"/>
    <property type="match status" value="1"/>
</dbReference>
<dbReference type="GeneID" id="34216980"/>
<dbReference type="NCBIfam" id="TIGR03090">
    <property type="entry name" value="SASP_tlp"/>
    <property type="match status" value="1"/>
</dbReference>
<dbReference type="RefSeq" id="WP_003199079.1">
    <property type="nucleotide sequence ID" value="NZ_CM000743.1"/>
</dbReference>
<dbReference type="GO" id="GO:0030435">
    <property type="term" value="P:sporulation resulting in formation of a cellular spore"/>
    <property type="evidence" value="ECO:0007669"/>
    <property type="project" value="UniProtKB-KW"/>
</dbReference>
<protein>
    <recommendedName>
        <fullName evidence="1">Small, acid-soluble spore protein Tlp</fullName>
    </recommendedName>
</protein>
<dbReference type="Proteomes" id="UP000221918">
    <property type="component" value="Unassembled WGS sequence"/>
</dbReference>
<dbReference type="HAMAP" id="MF_01506">
    <property type="entry name" value="Tlp"/>
    <property type="match status" value="1"/>
</dbReference>
<comment type="subcellular location">
    <subcellularLocation>
        <location evidence="1">Spore core</location>
    </subcellularLocation>
</comment>
<name>A0A1S9WX15_9BACI</name>
<dbReference type="AlphaFoldDB" id="A0A1S9WX15"/>
<reference evidence="2" key="3">
    <citation type="submission" date="2019-07" db="EMBL/GenBank/DDBJ databases">
        <title>Phylogenomic Reclassification of ATCC Bacillus Strains and Various Taxa within the Genus Bacillus.</title>
        <authorList>
            <person name="Riojas M.A."/>
            <person name="Frank A.M."/>
            <person name="Fenn S.L."/>
            <person name="King S.P."/>
            <person name="Brower S.M."/>
            <person name="Hazbon M.H."/>
        </authorList>
    </citation>
    <scope>NUCLEOTIDE SEQUENCE</scope>
    <source>
        <strain evidence="2">NR-12239</strain>
    </source>
</reference>
<evidence type="ECO:0000313" key="7">
    <source>
        <dbReference type="Proteomes" id="UP000219775"/>
    </source>
</evidence>
<gene>
    <name evidence="1" type="primary">tlp</name>
    <name evidence="3" type="ORF">BW425_17400</name>
    <name evidence="4" type="ORF">CN613_07880</name>
    <name evidence="5" type="ORF">COF81_23040</name>
    <name evidence="2" type="ORF">FOS08_07455</name>
</gene>
<dbReference type="EMBL" id="MWPX01000021">
    <property type="protein sequence ID" value="OUM47542.1"/>
    <property type="molecule type" value="Genomic_DNA"/>
</dbReference>
<reference evidence="7 8" key="2">
    <citation type="submission" date="2017-09" db="EMBL/GenBank/DDBJ databases">
        <title>Large-scale bioinformatics analysis of Bacillus genomes uncovers conserved roles of natural products in bacterial physiology.</title>
        <authorList>
            <consortium name="Agbiome Team Llc"/>
            <person name="Bleich R.M."/>
            <person name="Grubbs K.J."/>
            <person name="Santa Maria K.C."/>
            <person name="Allen S.E."/>
            <person name="Farag S."/>
            <person name="Shank E.A."/>
            <person name="Bowers A."/>
        </authorList>
    </citation>
    <scope>NUCLEOTIDE SEQUENCE [LARGE SCALE GENOMIC DNA]</scope>
    <source>
        <strain evidence="4 7">AFS009893</strain>
        <strain evidence="5 8">AFS037265</strain>
    </source>
</reference>
<reference evidence="3 6" key="1">
    <citation type="submission" date="2017-02" db="EMBL/GenBank/DDBJ databases">
        <title>Bacillus pseudomycoides isolate FSL K6-0042.</title>
        <authorList>
            <person name="Kovac J."/>
        </authorList>
    </citation>
    <scope>NUCLEOTIDE SEQUENCE [LARGE SCALE GENOMIC DNA]</scope>
    <source>
        <strain evidence="3 6">FSL K6-0042</strain>
    </source>
</reference>
<organism evidence="3 6">
    <name type="scientific">Bacillus pseudomycoides</name>
    <dbReference type="NCBI Taxonomy" id="64104"/>
    <lineage>
        <taxon>Bacteria</taxon>
        <taxon>Bacillati</taxon>
        <taxon>Bacillota</taxon>
        <taxon>Bacilli</taxon>
        <taxon>Bacillales</taxon>
        <taxon>Bacillaceae</taxon>
        <taxon>Bacillus</taxon>
        <taxon>Bacillus cereus group</taxon>
    </lineage>
</organism>
<dbReference type="Proteomes" id="UP000195321">
    <property type="component" value="Unassembled WGS sequence"/>
</dbReference>
<evidence type="ECO:0000313" key="2">
    <source>
        <dbReference type="EMBL" id="MDR4325782.1"/>
    </source>
</evidence>
<keyword evidence="1" id="KW-0749">Sporulation</keyword>
<dbReference type="InterPro" id="IPR017524">
    <property type="entry name" value="SASP_thioredoxin-like"/>
</dbReference>
<evidence type="ECO:0000313" key="3">
    <source>
        <dbReference type="EMBL" id="OUM47542.1"/>
    </source>
</evidence>